<evidence type="ECO:0000259" key="7">
    <source>
        <dbReference type="Pfam" id="PF00149"/>
    </source>
</evidence>
<dbReference type="InterPro" id="IPR004843">
    <property type="entry name" value="Calcineurin-like_PHP"/>
</dbReference>
<dbReference type="GO" id="GO:0006506">
    <property type="term" value="P:GPI anchor biosynthetic process"/>
    <property type="evidence" value="ECO:0007669"/>
    <property type="project" value="InterPro"/>
</dbReference>
<dbReference type="GO" id="GO:0005783">
    <property type="term" value="C:endoplasmic reticulum"/>
    <property type="evidence" value="ECO:0007669"/>
    <property type="project" value="TreeGrafter"/>
</dbReference>
<evidence type="ECO:0000313" key="9">
    <source>
        <dbReference type="Proteomes" id="UP000308199"/>
    </source>
</evidence>
<organism evidence="8 9">
    <name type="scientific">Phellinidium pouzarii</name>
    <dbReference type="NCBI Taxonomy" id="167371"/>
    <lineage>
        <taxon>Eukaryota</taxon>
        <taxon>Fungi</taxon>
        <taxon>Dikarya</taxon>
        <taxon>Basidiomycota</taxon>
        <taxon>Agaricomycotina</taxon>
        <taxon>Agaricomycetes</taxon>
        <taxon>Hymenochaetales</taxon>
        <taxon>Hymenochaetaceae</taxon>
        <taxon>Phellinidium</taxon>
    </lineage>
</organism>
<keyword evidence="4 6" id="KW-0472">Membrane</keyword>
<evidence type="ECO:0000256" key="5">
    <source>
        <dbReference type="SAM" id="MobiDB-lite"/>
    </source>
</evidence>
<dbReference type="GO" id="GO:0016020">
    <property type="term" value="C:membrane"/>
    <property type="evidence" value="ECO:0007669"/>
    <property type="project" value="UniProtKB-SubCell"/>
</dbReference>
<dbReference type="InterPro" id="IPR029052">
    <property type="entry name" value="Metallo-depent_PP-like"/>
</dbReference>
<keyword evidence="3 6" id="KW-1133">Transmembrane helix</keyword>
<keyword evidence="2 6" id="KW-0812">Transmembrane</keyword>
<dbReference type="PANTHER" id="PTHR13315:SF4">
    <property type="entry name" value="METALLOPHOSPHOESTERASE, ISOFORM E"/>
    <property type="match status" value="1"/>
</dbReference>
<reference evidence="8 9" key="1">
    <citation type="submission" date="2019-02" db="EMBL/GenBank/DDBJ databases">
        <title>Genome sequencing of the rare red list fungi Phellinidium pouzarii.</title>
        <authorList>
            <person name="Buettner E."/>
            <person name="Kellner H."/>
        </authorList>
    </citation>
    <scope>NUCLEOTIDE SEQUENCE [LARGE SCALE GENOMIC DNA]</scope>
    <source>
        <strain evidence="8 9">DSM 108285</strain>
    </source>
</reference>
<comment type="subcellular location">
    <subcellularLocation>
        <location evidence="1">Membrane</location>
        <topology evidence="1">Multi-pass membrane protein</topology>
    </subcellularLocation>
</comment>
<accession>A0A4S4LEI3</accession>
<evidence type="ECO:0000256" key="1">
    <source>
        <dbReference type="ARBA" id="ARBA00004141"/>
    </source>
</evidence>
<evidence type="ECO:0000256" key="4">
    <source>
        <dbReference type="ARBA" id="ARBA00023136"/>
    </source>
</evidence>
<evidence type="ECO:0000256" key="2">
    <source>
        <dbReference type="ARBA" id="ARBA00022692"/>
    </source>
</evidence>
<evidence type="ECO:0000256" key="3">
    <source>
        <dbReference type="ARBA" id="ARBA00022989"/>
    </source>
</evidence>
<evidence type="ECO:0000313" key="8">
    <source>
        <dbReference type="EMBL" id="THH08090.1"/>
    </source>
</evidence>
<comment type="caution">
    <text evidence="8">The sequence shown here is derived from an EMBL/GenBank/DDBJ whole genome shotgun (WGS) entry which is preliminary data.</text>
</comment>
<dbReference type="EMBL" id="SGPK01000114">
    <property type="protein sequence ID" value="THH08090.1"/>
    <property type="molecule type" value="Genomic_DNA"/>
</dbReference>
<feature type="compositionally biased region" description="Polar residues" evidence="5">
    <location>
        <begin position="398"/>
        <end position="411"/>
    </location>
</feature>
<feature type="non-terminal residue" evidence="8">
    <location>
        <position position="524"/>
    </location>
</feature>
<keyword evidence="9" id="KW-1185">Reference proteome</keyword>
<sequence>MKVKQSRVGQRRTALAFLRTLVPSRPVSALRLLWVVAVVWYELGVFFWSVKIRFGSGNAPTPTHVLLVADPQVIDARSYPDRSYWLSALSQFAVDLNLRKSWAATRRFAPDVVVFLGDMMDNGRYASGDQEYREYYERFRSIFAIDPSTEVYYIPGNHDVGQVNLLGTSRSFSPQSRKRYTTNFGPLNYKVSVANHTLVMVDAPGLVEEDYRRTPTGQTFEDWTPPPGGATDFINKFASDRIQRPVALSEKECSTLADAGLKHSGDDHDYCEYMHSTPLLSEGPEPNIQYVREVTVKSISIAMGIQRPGFQLLSLVSPSELTPNAQSFADTLCLLPDQLSIYLNRYVPLLIISLLVLGIFNYRGLRSRKTRPTSLDIESDLTPPLSLHAPPAFDYHHQTSSGGTTKSSVPSPESAPMSYARTPRNMATGAQNGTQFAPTYRASNYTTPNTPDFNADGVPVTSANKISTVPARLRAPDSTTIDIHHGDDDDDDDDHMSPVQYASRHAGGGGSDYFALTSGRPGRG</sequence>
<feature type="transmembrane region" description="Helical" evidence="6">
    <location>
        <begin position="346"/>
        <end position="365"/>
    </location>
</feature>
<dbReference type="Proteomes" id="UP000308199">
    <property type="component" value="Unassembled WGS sequence"/>
</dbReference>
<dbReference type="OrthoDB" id="5977743at2759"/>
<dbReference type="PANTHER" id="PTHR13315">
    <property type="entry name" value="METALLO PHOSPHOESTERASE RELATED"/>
    <property type="match status" value="1"/>
</dbReference>
<proteinExistence type="predicted"/>
<protein>
    <recommendedName>
        <fullName evidence="7">Calcineurin-like phosphoesterase domain-containing protein</fullName>
    </recommendedName>
</protein>
<feature type="transmembrane region" description="Helical" evidence="6">
    <location>
        <begin position="29"/>
        <end position="50"/>
    </location>
</feature>
<dbReference type="InterPro" id="IPR033308">
    <property type="entry name" value="PGAP5/Cdc1/Ted1"/>
</dbReference>
<evidence type="ECO:0000256" key="6">
    <source>
        <dbReference type="SAM" id="Phobius"/>
    </source>
</evidence>
<feature type="region of interest" description="Disordered" evidence="5">
    <location>
        <begin position="479"/>
        <end position="524"/>
    </location>
</feature>
<dbReference type="GO" id="GO:0016787">
    <property type="term" value="F:hydrolase activity"/>
    <property type="evidence" value="ECO:0007669"/>
    <property type="project" value="InterPro"/>
</dbReference>
<dbReference type="SUPFAM" id="SSF56300">
    <property type="entry name" value="Metallo-dependent phosphatases"/>
    <property type="match status" value="1"/>
</dbReference>
<dbReference type="Pfam" id="PF00149">
    <property type="entry name" value="Metallophos"/>
    <property type="match status" value="1"/>
</dbReference>
<gene>
    <name evidence="8" type="ORF">EW145_g2951</name>
</gene>
<dbReference type="AlphaFoldDB" id="A0A4S4LEI3"/>
<dbReference type="Gene3D" id="3.60.21.10">
    <property type="match status" value="1"/>
</dbReference>
<feature type="domain" description="Calcineurin-like phosphoesterase" evidence="7">
    <location>
        <begin position="107"/>
        <end position="199"/>
    </location>
</feature>
<feature type="region of interest" description="Disordered" evidence="5">
    <location>
        <begin position="388"/>
        <end position="457"/>
    </location>
</feature>
<feature type="compositionally biased region" description="Polar residues" evidence="5">
    <location>
        <begin position="428"/>
        <end position="452"/>
    </location>
</feature>
<name>A0A4S4LEI3_9AGAM</name>